<name>A0A8U0LD03_BIFLI</name>
<evidence type="ECO:0000256" key="1">
    <source>
        <dbReference type="ARBA" id="ARBA00022679"/>
    </source>
</evidence>
<dbReference type="PANTHER" id="PTHR43300:SF11">
    <property type="entry name" value="ACETYLTRANSFERASE RV3034C-RELATED"/>
    <property type="match status" value="1"/>
</dbReference>
<dbReference type="EMBL" id="CABWKH010000012">
    <property type="protein sequence ID" value="VWQ35332.1"/>
    <property type="molecule type" value="Genomic_DNA"/>
</dbReference>
<evidence type="ECO:0000313" key="4">
    <source>
        <dbReference type="Proteomes" id="UP000494246"/>
    </source>
</evidence>
<dbReference type="RefSeq" id="WP_174772857.1">
    <property type="nucleotide sequence ID" value="NZ_CABWKH010000012.1"/>
</dbReference>
<dbReference type="Proteomes" id="UP000494246">
    <property type="component" value="Unassembled WGS sequence"/>
</dbReference>
<keyword evidence="2" id="KW-0677">Repeat</keyword>
<accession>A0A8U0LD03</accession>
<dbReference type="SUPFAM" id="SSF51161">
    <property type="entry name" value="Trimeric LpxA-like enzymes"/>
    <property type="match status" value="1"/>
</dbReference>
<keyword evidence="1" id="KW-0808">Transferase</keyword>
<protein>
    <submittedName>
        <fullName evidence="3">Galactoside O-acetyltransferase</fullName>
    </submittedName>
</protein>
<evidence type="ECO:0000313" key="3">
    <source>
        <dbReference type="EMBL" id="VWQ35332.1"/>
    </source>
</evidence>
<dbReference type="InterPro" id="IPR011004">
    <property type="entry name" value="Trimer_LpxA-like_sf"/>
</dbReference>
<comment type="caution">
    <text evidence="3">The sequence shown here is derived from an EMBL/GenBank/DDBJ whole genome shotgun (WGS) entry which is preliminary data.</text>
</comment>
<sequence length="249" mass="28075">MLKDLIKYLLFKEKSSSDRFIKYLRGKGASIGSGVHFYDVRSCYFGLNYCFNLSIGDNVQIMHGVVILDHGYEWSVVKGAYGDVQGNTGPVAIGSNVFIGANAVILKGVTIGDNVIIGAGSVVSKDIPSNSVAAGVPCRVISTLDNYRSHRSKKQVDEAFALFRSYYLSHSRVPPKEIFREYFWTFEKTSKDLIDEYKDVMQLLPDSRKKTEAAFNSHVPSFDDYDSFIRYCLDKFQEEEGNYKDDTKN</sequence>
<proteinExistence type="predicted"/>
<organism evidence="3 4">
    <name type="scientific">Bifidobacterium longum subsp. infantis</name>
    <dbReference type="NCBI Taxonomy" id="1682"/>
    <lineage>
        <taxon>Bacteria</taxon>
        <taxon>Bacillati</taxon>
        <taxon>Actinomycetota</taxon>
        <taxon>Actinomycetes</taxon>
        <taxon>Bifidobacteriales</taxon>
        <taxon>Bifidobacteriaceae</taxon>
        <taxon>Bifidobacterium</taxon>
    </lineage>
</organism>
<evidence type="ECO:0000256" key="2">
    <source>
        <dbReference type="ARBA" id="ARBA00022737"/>
    </source>
</evidence>
<dbReference type="GO" id="GO:0016740">
    <property type="term" value="F:transferase activity"/>
    <property type="evidence" value="ECO:0007669"/>
    <property type="project" value="UniProtKB-KW"/>
</dbReference>
<dbReference type="AlphaFoldDB" id="A0A8U0LD03"/>
<gene>
    <name evidence="3" type="primary">lacA_3</name>
    <name evidence="3" type="ORF">BIFLH23_01054</name>
</gene>
<dbReference type="CDD" id="cd04647">
    <property type="entry name" value="LbH_MAT_like"/>
    <property type="match status" value="1"/>
</dbReference>
<reference evidence="3 4" key="1">
    <citation type="submission" date="2019-10" db="EMBL/GenBank/DDBJ databases">
        <authorList>
            <consortium name="Melissa Lawson"/>
            <person name="O'neill I."/>
        </authorList>
    </citation>
    <scope>NUCLEOTIDE SEQUENCE [LARGE SCALE GENOMIC DNA]</scope>
    <source>
        <strain evidence="3">LH_23</strain>
    </source>
</reference>
<dbReference type="InterPro" id="IPR001451">
    <property type="entry name" value="Hexapep"/>
</dbReference>
<dbReference type="Pfam" id="PF00132">
    <property type="entry name" value="Hexapep"/>
    <property type="match status" value="1"/>
</dbReference>
<dbReference type="PROSITE" id="PS00101">
    <property type="entry name" value="HEXAPEP_TRANSFERASES"/>
    <property type="match status" value="1"/>
</dbReference>
<dbReference type="InterPro" id="IPR050179">
    <property type="entry name" value="Trans_hexapeptide_repeat"/>
</dbReference>
<dbReference type="PANTHER" id="PTHR43300">
    <property type="entry name" value="ACETYLTRANSFERASE"/>
    <property type="match status" value="1"/>
</dbReference>
<dbReference type="InterPro" id="IPR018357">
    <property type="entry name" value="Hexapep_transf_CS"/>
</dbReference>
<dbReference type="Gene3D" id="2.160.10.10">
    <property type="entry name" value="Hexapeptide repeat proteins"/>
    <property type="match status" value="1"/>
</dbReference>